<dbReference type="AlphaFoldDB" id="A0A3M2SH15"/>
<dbReference type="OrthoDB" id="5065741at2759"/>
<sequence>MVCATFIIGVAFGVFPPVVIWSFGERLAGVTGLFSKANTVDTHITLHVVETQPQISGPLRDICALQSRMYALNPTHEPETFFERLDLDPTAAPFVPESDWLRLGSKLNNQASDAITLQWAKQKKRLMSHDVEEEDKLLDAVVAMLLDRHLASVYMSMVLPKVQDTHGQARLDAFKAICETVWTGSAEEEEKAGVQRKHGFYLEATDDKESD</sequence>
<dbReference type="Proteomes" id="UP000277212">
    <property type="component" value="Unassembled WGS sequence"/>
</dbReference>
<reference evidence="1 2" key="1">
    <citation type="submission" date="2017-06" db="EMBL/GenBank/DDBJ databases">
        <title>Comparative genomic analysis of Ambrosia Fusariam Clade fungi.</title>
        <authorList>
            <person name="Stajich J.E."/>
            <person name="Carrillo J."/>
            <person name="Kijimoto T."/>
            <person name="Eskalen A."/>
            <person name="O'Donnell K."/>
            <person name="Kasson M."/>
        </authorList>
    </citation>
    <scope>NUCLEOTIDE SEQUENCE [LARGE SCALE GENOMIC DNA]</scope>
    <source>
        <strain evidence="1">UCR3666</strain>
    </source>
</reference>
<protein>
    <submittedName>
        <fullName evidence="1">Uncharacterized protein</fullName>
    </submittedName>
</protein>
<name>A0A3M2SH15_9HYPO</name>
<proteinExistence type="predicted"/>
<organism evidence="1 2">
    <name type="scientific">Fusarium kuroshium</name>
    <dbReference type="NCBI Taxonomy" id="2010991"/>
    <lineage>
        <taxon>Eukaryota</taxon>
        <taxon>Fungi</taxon>
        <taxon>Dikarya</taxon>
        <taxon>Ascomycota</taxon>
        <taxon>Pezizomycotina</taxon>
        <taxon>Sordariomycetes</taxon>
        <taxon>Hypocreomycetidae</taxon>
        <taxon>Hypocreales</taxon>
        <taxon>Nectriaceae</taxon>
        <taxon>Fusarium</taxon>
        <taxon>Fusarium solani species complex</taxon>
    </lineage>
</organism>
<keyword evidence="2" id="KW-1185">Reference proteome</keyword>
<accession>A0A3M2SH15</accession>
<dbReference type="EMBL" id="NKUJ01000041">
    <property type="protein sequence ID" value="RMJ16828.1"/>
    <property type="molecule type" value="Genomic_DNA"/>
</dbReference>
<evidence type="ECO:0000313" key="2">
    <source>
        <dbReference type="Proteomes" id="UP000277212"/>
    </source>
</evidence>
<evidence type="ECO:0000313" key="1">
    <source>
        <dbReference type="EMBL" id="RMJ16828.1"/>
    </source>
</evidence>
<gene>
    <name evidence="1" type="ORF">CDV36_003451</name>
</gene>
<comment type="caution">
    <text evidence="1">The sequence shown here is derived from an EMBL/GenBank/DDBJ whole genome shotgun (WGS) entry which is preliminary data.</text>
</comment>